<evidence type="ECO:0000256" key="1">
    <source>
        <dbReference type="SAM" id="MobiDB-lite"/>
    </source>
</evidence>
<protein>
    <submittedName>
        <fullName evidence="2">Uncharacterized protein</fullName>
    </submittedName>
</protein>
<proteinExistence type="predicted"/>
<reference evidence="2" key="1">
    <citation type="submission" date="2018-05" db="EMBL/GenBank/DDBJ databases">
        <authorList>
            <person name="Lanie J.A."/>
            <person name="Ng W.-L."/>
            <person name="Kazmierczak K.M."/>
            <person name="Andrzejewski T.M."/>
            <person name="Davidsen T.M."/>
            <person name="Wayne K.J."/>
            <person name="Tettelin H."/>
            <person name="Glass J.I."/>
            <person name="Rusch D."/>
            <person name="Podicherti R."/>
            <person name="Tsui H.-C.T."/>
            <person name="Winkler M.E."/>
        </authorList>
    </citation>
    <scope>NUCLEOTIDE SEQUENCE</scope>
</reference>
<organism evidence="2">
    <name type="scientific">marine metagenome</name>
    <dbReference type="NCBI Taxonomy" id="408172"/>
    <lineage>
        <taxon>unclassified sequences</taxon>
        <taxon>metagenomes</taxon>
        <taxon>ecological metagenomes</taxon>
    </lineage>
</organism>
<evidence type="ECO:0000313" key="2">
    <source>
        <dbReference type="EMBL" id="SUZ64808.1"/>
    </source>
</evidence>
<accession>A0A381PER0</accession>
<name>A0A381PER0_9ZZZZ</name>
<dbReference type="EMBL" id="UINC01000943">
    <property type="protein sequence ID" value="SUZ64808.1"/>
    <property type="molecule type" value="Genomic_DNA"/>
</dbReference>
<feature type="region of interest" description="Disordered" evidence="1">
    <location>
        <begin position="11"/>
        <end position="30"/>
    </location>
</feature>
<gene>
    <name evidence="2" type="ORF">METZ01_LOCUS17662</name>
</gene>
<feature type="compositionally biased region" description="Basic and acidic residues" evidence="1">
    <location>
        <begin position="14"/>
        <end position="30"/>
    </location>
</feature>
<dbReference type="AlphaFoldDB" id="A0A381PER0"/>
<sequence>MIVMFFIESCSPKPEPEPEPATKVKSRKPDWVGGKNMDNDHWFGIGSLAVGDSVSPKTIAIESIQKQIYHQIKKNINNEFDIRDTVLESICDRAISTRIDIIKTLTKEVENYTDGKKKYILLSLNKKIYSESLEKRLEELNIEETLSRIEGPPGKENFLLLSEAIQMIVGFIDFIIKKELQSKNSNSKMINKVKYILNDYNDRVLFTFDPRYLNSVPISNDQQELTIRVVDKVNHMRLDSIDVYMEYGGVYDSQNWISDSTNDFSVLLPNVVSKTSYVLTIGVDYKKILKGNYLDLFSVKQNFSNVTIIPRNIKIYSTESISTLGTGLEYSAIYDSIKRCFENNYGAEFVDNNQQAELLMNIEVATKENMRRESRKQPFKSEAFFILSLEYRQTGNSLFSQVIAKTEALDYDFVERASIRALKDLSSSAIHSICQ</sequence>